<dbReference type="InterPro" id="IPR010767">
    <property type="entry name" value="Phage_CGC-2007_Cje0229"/>
</dbReference>
<reference evidence="1 2" key="1">
    <citation type="submission" date="2024-10" db="EMBL/GenBank/DDBJ databases">
        <title>The Natural Products Discovery Center: Release of the First 8490 Sequenced Strains for Exploring Actinobacteria Biosynthetic Diversity.</title>
        <authorList>
            <person name="Kalkreuter E."/>
            <person name="Kautsar S.A."/>
            <person name="Yang D."/>
            <person name="Bader C.D."/>
            <person name="Teijaro C.N."/>
            <person name="Fluegel L."/>
            <person name="Davis C.M."/>
            <person name="Simpson J.R."/>
            <person name="Lauterbach L."/>
            <person name="Steele A.D."/>
            <person name="Gui C."/>
            <person name="Meng S."/>
            <person name="Li G."/>
            <person name="Viehrig K."/>
            <person name="Ye F."/>
            <person name="Su P."/>
            <person name="Kiefer A.F."/>
            <person name="Nichols A."/>
            <person name="Cepeda A.J."/>
            <person name="Yan W."/>
            <person name="Fan B."/>
            <person name="Jiang Y."/>
            <person name="Adhikari A."/>
            <person name="Zheng C.-J."/>
            <person name="Schuster L."/>
            <person name="Cowan T.M."/>
            <person name="Smanski M.J."/>
            <person name="Chevrette M.G."/>
            <person name="De Carvalho L.P.S."/>
            <person name="Shen B."/>
        </authorList>
    </citation>
    <scope>NUCLEOTIDE SEQUENCE [LARGE SCALE GENOMIC DNA]</scope>
    <source>
        <strain evidence="1 2">NPDC077409</strain>
    </source>
</reference>
<keyword evidence="2" id="KW-1185">Reference proteome</keyword>
<gene>
    <name evidence="1" type="ORF">ACIGG6_02150</name>
</gene>
<dbReference type="Pfam" id="PF07087">
    <property type="entry name" value="DUF1353"/>
    <property type="match status" value="1"/>
</dbReference>
<accession>A0ABW8BRD2</accession>
<organism evidence="1 2">
    <name type="scientific">Vreelandella lionensis</name>
    <dbReference type="NCBI Taxonomy" id="1144478"/>
    <lineage>
        <taxon>Bacteria</taxon>
        <taxon>Pseudomonadati</taxon>
        <taxon>Pseudomonadota</taxon>
        <taxon>Gammaproteobacteria</taxon>
        <taxon>Oceanospirillales</taxon>
        <taxon>Halomonadaceae</taxon>
        <taxon>Vreelandella</taxon>
    </lineage>
</organism>
<dbReference type="EMBL" id="JBITWC010000003">
    <property type="protein sequence ID" value="MFI8748796.1"/>
    <property type="molecule type" value="Genomic_DNA"/>
</dbReference>
<sequence length="129" mass="15095">MRIYIPERLRTERAPKGVKTPWLKGRATKWMVVRDWWVCIDGVWFCVPAGYIFNGSSIPWWLWWLFPPSFAPAWEASALHDWFYSHLYHQVTKTFADAAFRAVMLYDDAPEVVANVFHAAVSRFGKGGW</sequence>
<proteinExistence type="predicted"/>
<dbReference type="RefSeq" id="WP_399841749.1">
    <property type="nucleotide sequence ID" value="NZ_JBITWC010000003.1"/>
</dbReference>
<evidence type="ECO:0000313" key="2">
    <source>
        <dbReference type="Proteomes" id="UP001614338"/>
    </source>
</evidence>
<comment type="caution">
    <text evidence="1">The sequence shown here is derived from an EMBL/GenBank/DDBJ whole genome shotgun (WGS) entry which is preliminary data.</text>
</comment>
<evidence type="ECO:0000313" key="1">
    <source>
        <dbReference type="EMBL" id="MFI8748796.1"/>
    </source>
</evidence>
<protein>
    <submittedName>
        <fullName evidence="1">DUF1353 domain-containing protein</fullName>
    </submittedName>
</protein>
<dbReference type="Proteomes" id="UP001614338">
    <property type="component" value="Unassembled WGS sequence"/>
</dbReference>
<name>A0ABW8BRD2_9GAMM</name>